<dbReference type="InterPro" id="IPR000182">
    <property type="entry name" value="GNAT_dom"/>
</dbReference>
<dbReference type="STRING" id="1879050.GCA_001696605_00793"/>
<name>A0A385C814_9GAMM</name>
<dbReference type="InterPro" id="IPR051531">
    <property type="entry name" value="N-acetyltransferase"/>
</dbReference>
<evidence type="ECO:0000313" key="2">
    <source>
        <dbReference type="Proteomes" id="UP000279962"/>
    </source>
</evidence>
<dbReference type="GO" id="GO:0016747">
    <property type="term" value="F:acyltransferase activity, transferring groups other than amino-acyl groups"/>
    <property type="evidence" value="ECO:0007669"/>
    <property type="project" value="InterPro"/>
</dbReference>
<accession>A0A385C814</accession>
<dbReference type="SUPFAM" id="SSF55729">
    <property type="entry name" value="Acyl-CoA N-acyltransferases (Nat)"/>
    <property type="match status" value="1"/>
</dbReference>
<sequence length="181" mass="21344">MIYELCTERLLLRQWKDSDYVPFAQITSNPEVMKYFPKLLDEYESNALAEQIKFIIDVKGWGVWAVELLETQEFIGCIGLHPQPSKFEFSPCIEIGWRIDPKFWNQGYATEGAEACLRFAFEELKLEEIVAFTAKDNLVSQKVMEKIGMTFSHDFLHPDFDDEHPLREEKLYRIKKQDFSF</sequence>
<dbReference type="Proteomes" id="UP000279962">
    <property type="component" value="Chromosome"/>
</dbReference>
<dbReference type="EMBL" id="CP033133">
    <property type="protein sequence ID" value="AYO55111.1"/>
    <property type="molecule type" value="Genomic_DNA"/>
</dbReference>
<organism evidence="1 2">
    <name type="scientific">Acinetobacter wuhouensis</name>
    <dbReference type="NCBI Taxonomy" id="1879050"/>
    <lineage>
        <taxon>Bacteria</taxon>
        <taxon>Pseudomonadati</taxon>
        <taxon>Pseudomonadota</taxon>
        <taxon>Gammaproteobacteria</taxon>
        <taxon>Moraxellales</taxon>
        <taxon>Moraxellaceae</taxon>
        <taxon>Acinetobacter</taxon>
    </lineage>
</organism>
<dbReference type="RefSeq" id="WP_068973539.1">
    <property type="nucleotide sequence ID" value="NZ_CP031716.1"/>
</dbReference>
<gene>
    <name evidence="1" type="ORF">CDG68_16245</name>
</gene>
<dbReference type="Gene3D" id="3.40.630.30">
    <property type="match status" value="1"/>
</dbReference>
<dbReference type="PANTHER" id="PTHR43792:SF1">
    <property type="entry name" value="N-ACETYLTRANSFERASE DOMAIN-CONTAINING PROTEIN"/>
    <property type="match status" value="1"/>
</dbReference>
<dbReference type="InterPro" id="IPR016181">
    <property type="entry name" value="Acyl_CoA_acyltransferase"/>
</dbReference>
<evidence type="ECO:0000313" key="1">
    <source>
        <dbReference type="EMBL" id="AYO55111.1"/>
    </source>
</evidence>
<proteinExistence type="predicted"/>
<dbReference type="PANTHER" id="PTHR43792">
    <property type="entry name" value="GNAT FAMILY, PUTATIVE (AFU_ORTHOLOGUE AFUA_3G00765)-RELATED-RELATED"/>
    <property type="match status" value="1"/>
</dbReference>
<dbReference type="KEGG" id="awu:BEN71_13510"/>
<protein>
    <submittedName>
        <fullName evidence="1">N-acetyltransferase</fullName>
    </submittedName>
</protein>
<dbReference type="Pfam" id="PF13302">
    <property type="entry name" value="Acetyltransf_3"/>
    <property type="match status" value="1"/>
</dbReference>
<dbReference type="OrthoDB" id="9801656at2"/>
<dbReference type="AlphaFoldDB" id="A0A385C814"/>
<dbReference type="PROSITE" id="PS51186">
    <property type="entry name" value="GNAT"/>
    <property type="match status" value="1"/>
</dbReference>
<reference evidence="1 2" key="1">
    <citation type="submission" date="2018-10" db="EMBL/GenBank/DDBJ databases">
        <title>The complete genome of Acinetobacter wuhouensis strain WCHAW010062.</title>
        <authorList>
            <person name="Hu Y."/>
            <person name="Long H."/>
            <person name="Feng Y."/>
            <person name="Zong Z."/>
        </authorList>
    </citation>
    <scope>NUCLEOTIDE SEQUENCE [LARGE SCALE GENOMIC DNA]</scope>
    <source>
        <strain evidence="1 2">WCHAW010062</strain>
    </source>
</reference>
<keyword evidence="1" id="KW-0808">Transferase</keyword>